<accession>Q2HI73</accession>
<reference evidence="5" key="1">
    <citation type="journal article" date="2015" name="Genome Announc.">
        <title>Draft genome sequence of the cellulolytic fungus Chaetomium globosum.</title>
        <authorList>
            <person name="Cuomo C.A."/>
            <person name="Untereiner W.A."/>
            <person name="Ma L.-J."/>
            <person name="Grabherr M."/>
            <person name="Birren B.W."/>
        </authorList>
    </citation>
    <scope>NUCLEOTIDE SEQUENCE [LARGE SCALE GENOMIC DNA]</scope>
    <source>
        <strain evidence="5">ATCC 6205 / CBS 148.51 / DSM 1962 / NBRC 6347 / NRRL 1970</strain>
    </source>
</reference>
<dbReference type="InterPro" id="IPR013103">
    <property type="entry name" value="RVT_2"/>
</dbReference>
<dbReference type="InterPro" id="IPR001584">
    <property type="entry name" value="Integrase_cat-core"/>
</dbReference>
<dbReference type="Proteomes" id="UP000001056">
    <property type="component" value="Unassembled WGS sequence"/>
</dbReference>
<keyword evidence="5" id="KW-1185">Reference proteome</keyword>
<feature type="domain" description="Integrase catalytic" evidence="3">
    <location>
        <begin position="1003"/>
        <end position="1180"/>
    </location>
</feature>
<dbReference type="Gene3D" id="3.30.420.10">
    <property type="entry name" value="Ribonuclease H-like superfamily/Ribonuclease H"/>
    <property type="match status" value="1"/>
</dbReference>
<name>Q2HI73_CHAGB</name>
<feature type="compositionally biased region" description="Basic and acidic residues" evidence="2">
    <location>
        <begin position="1285"/>
        <end position="1295"/>
    </location>
</feature>
<organism evidence="4 5">
    <name type="scientific">Chaetomium globosum (strain ATCC 6205 / CBS 148.51 / DSM 1962 / NBRC 6347 / NRRL 1970)</name>
    <name type="common">Soil fungus</name>
    <dbReference type="NCBI Taxonomy" id="306901"/>
    <lineage>
        <taxon>Eukaryota</taxon>
        <taxon>Fungi</taxon>
        <taxon>Dikarya</taxon>
        <taxon>Ascomycota</taxon>
        <taxon>Pezizomycotina</taxon>
        <taxon>Sordariomycetes</taxon>
        <taxon>Sordariomycetidae</taxon>
        <taxon>Sordariales</taxon>
        <taxon>Chaetomiaceae</taxon>
        <taxon>Chaetomium</taxon>
    </lineage>
</organism>
<dbReference type="VEuPathDB" id="FungiDB:CHGG_00081"/>
<dbReference type="InterPro" id="IPR012337">
    <property type="entry name" value="RNaseH-like_sf"/>
</dbReference>
<protein>
    <recommendedName>
        <fullName evidence="3">Integrase catalytic domain-containing protein</fullName>
    </recommendedName>
</protein>
<dbReference type="InParanoid" id="Q2HI73"/>
<dbReference type="PANTHER" id="PTHR37984:SF5">
    <property type="entry name" value="PROTEIN NYNRIN-LIKE"/>
    <property type="match status" value="1"/>
</dbReference>
<evidence type="ECO:0000313" key="5">
    <source>
        <dbReference type="Proteomes" id="UP000001056"/>
    </source>
</evidence>
<dbReference type="OMA" id="PEARTHW"/>
<feature type="compositionally biased region" description="Low complexity" evidence="2">
    <location>
        <begin position="489"/>
        <end position="499"/>
    </location>
</feature>
<evidence type="ECO:0000259" key="3">
    <source>
        <dbReference type="PROSITE" id="PS50994"/>
    </source>
</evidence>
<feature type="region of interest" description="Disordered" evidence="2">
    <location>
        <begin position="1328"/>
        <end position="1347"/>
    </location>
</feature>
<dbReference type="EMBL" id="CH408029">
    <property type="protein sequence ID" value="EAQ91846.1"/>
    <property type="molecule type" value="Genomic_DNA"/>
</dbReference>
<dbReference type="GeneID" id="4387621"/>
<feature type="region of interest" description="Disordered" evidence="2">
    <location>
        <begin position="1274"/>
        <end position="1313"/>
    </location>
</feature>
<sequence length="1887" mass="213287">MAEDQSQYEAAFTAIRKLGLEHPDGALLESFVEESADHDRAAAYLLTAHSNTPDLRAFLAQWKSVISMCTPGSFWDPLVVAALLPRIEPASLAMEPYRKILEAFLGPKLRDRLLSESADGESFDRVENHWLVRKSAATAFSQGYMQLSFGKKNSTYYQVWKSCTGGPHFPSILDEFDDSRSATLRDHSSTGIKIPNRSALKILSHFATPIRWMYISEDITSKRLNPRCTSLFSPLSSTLGVLSEISATIFETVWFQKEGTREAQSYSSDSGRTEGTSITHSPLAKILASCWQPPQNQTSNPLSKEVTMPQTTSSPEELDPGSSTPGNSQTGGNPLTPPIPQHILSFVDHSTWGDLAAIDEIEEPTPKQMNSHIYFLMEIFWASTSYAGRKLWGAFKDEFDEWTAQRWDMVPDRTRKHLRAFLSTNGVYVDNTNTPLPAKFEAIAKRTTFRTWSIEEINTARVHTPATASPVLATIPTQPQASQQIPQAIPAPRQQNPIPQTAPKREADWETTSETRQDPQTWPRPSEEPYYAPRGNAKHLADLAKLYSDDMKYGGGDYDILDTKMAIFRDLCNRIQIPRWQASDAFPIMLKDRALRYYYDWLCSGPRDFDTMVAKIRGYFENEEQRHRYLAAWRDARLINMQAEHPDKSKSECLELLINRLALIQRAVPAIGQTEDTLRMQLLNACRGVAEARMALFNPAPTFEGVRNQLQAAIGITTENPGPQQFNTDATDSETFWTDRTYRGSGRESRFGRNQGGPRRGGFSNSKFSRPPTERKCFVCGKPGCWSTTHPIEDRKKSYERFKADKDARDGSIAAFAQFIYWHEGSELEADYEDNPVSQFFQKYDDHDDDTIDNRGKFHSTFFNDSAPADAIQVTTLLANAATHHFLTKEDPFQEQDPSETYTAEGRDMDRLGIKFDNLRNLLQRGDVEVPVTRKWGHPWLQLTQEEALVCSYLTDGELRRLHRRFGHPSVARLYKLLKTAGHPVEIQALELIAKVCHHCQMHSARPARFKFTLHDDCEFNYEVIMDIFYVEGNKPVLHLVDAATAFNAARFLPDVSTKYVWEALRLCWIDVYQGPPDYVVTDAGKQFASTEFRQNAKEMAITVKEVPIEAHNSIGKVERYHAPVRRAYEILRKEDPSASPELSLQMAVKAVNDTAGPNGLVPTLLVFGAYPRMTHNSAPSPTLQQRAQAIKKATDAVRRLHAERKVQEARTTRNGPDTLRTTTLPLQSRVRVWREKSRRWEGPFTLIGVHDEDCIVETSRGAQKFRSTVVKPYYEDPAQQDDPANQKDTAEKPAPEVPDSQPRSTTPPGNAIEEEPILDSIIVATHAPFPGDEDELPDDGPHRNTRPRRTHFAHAFLQESDVREDEIFEIFLSTKEQADAALAVQLRADGKVTTPGEPFEESSKQEIESLITRGVFEFVKYDEDLHGDAEIFKSRIVNEIKGKTTDKPYEKSRLVVQGFGDAGKEAILTQSPTIQRASQRLILAIAPSLQRQGCLLWLRDITQAYVQSEKALQRKILAFLPQQIRHLYPEGTVMRVIKPLYGLAEAGTYWWVTYHNHHLKRLQMATSTYDPCLLISSPENPEFACVGMQTDDTLGLSTEAFSQRENDQLKEASFSAKDKQFLTTAEPLVFNGGIVTLNKNGSITLRQKGQAQKLQLIDANAPDAKQHAAQHQEPTPDDIKTLNRRIQWQMDSQDRGLTFLPLNLETARLYVFVDGSFANNRDFTSQLGFAIILANEDEINDRHEFSITGNLIHFSSTKSKRVTRSVLASEVYGMVAGVDMAYALASTLRQITAHLNLPAIPTIVCTDSYSLYECLVKLGTTKEKRLMIDIMALRQSYERRELQEVRWINGEDNLADSFTKTTPNRALERFVDCNSATVRVEGWVSR</sequence>
<dbReference type="GO" id="GO:0003723">
    <property type="term" value="F:RNA binding"/>
    <property type="evidence" value="ECO:0007669"/>
    <property type="project" value="UniProtKB-KW"/>
</dbReference>
<feature type="compositionally biased region" description="Basic and acidic residues" evidence="2">
    <location>
        <begin position="503"/>
        <end position="517"/>
    </location>
</feature>
<dbReference type="HOGENOM" id="CLU_002055_0_0_1"/>
<feature type="region of interest" description="Disordered" evidence="2">
    <location>
        <begin position="489"/>
        <end position="534"/>
    </location>
</feature>
<feature type="region of interest" description="Disordered" evidence="2">
    <location>
        <begin position="744"/>
        <end position="769"/>
    </location>
</feature>
<dbReference type="GO" id="GO:0005634">
    <property type="term" value="C:nucleus"/>
    <property type="evidence" value="ECO:0007669"/>
    <property type="project" value="UniProtKB-ARBA"/>
</dbReference>
<dbReference type="PROSITE" id="PS50994">
    <property type="entry name" value="INTEGRASE"/>
    <property type="match status" value="1"/>
</dbReference>
<dbReference type="GO" id="GO:0015074">
    <property type="term" value="P:DNA integration"/>
    <property type="evidence" value="ECO:0007669"/>
    <property type="project" value="InterPro"/>
</dbReference>
<dbReference type="Pfam" id="PF07727">
    <property type="entry name" value="RVT_2"/>
    <property type="match status" value="1"/>
</dbReference>
<evidence type="ECO:0000313" key="4">
    <source>
        <dbReference type="EMBL" id="EAQ91846.1"/>
    </source>
</evidence>
<gene>
    <name evidence="4" type="ORF">CHGG_00081</name>
</gene>
<dbReference type="eggNOG" id="KOG0017">
    <property type="taxonomic scope" value="Eukaryota"/>
</dbReference>
<evidence type="ECO:0000256" key="1">
    <source>
        <dbReference type="ARBA" id="ARBA00022884"/>
    </source>
</evidence>
<dbReference type="RefSeq" id="XP_001219302.1">
    <property type="nucleotide sequence ID" value="XM_001219301.1"/>
</dbReference>
<proteinExistence type="predicted"/>
<dbReference type="OrthoDB" id="3250044at2759"/>
<evidence type="ECO:0000256" key="2">
    <source>
        <dbReference type="SAM" id="MobiDB-lite"/>
    </source>
</evidence>
<dbReference type="InterPro" id="IPR050951">
    <property type="entry name" value="Retrovirus_Pol_polyprotein"/>
</dbReference>
<dbReference type="PANTHER" id="PTHR37984">
    <property type="entry name" value="PROTEIN CBG26694"/>
    <property type="match status" value="1"/>
</dbReference>
<feature type="compositionally biased region" description="Polar residues" evidence="2">
    <location>
        <begin position="294"/>
        <end position="333"/>
    </location>
</feature>
<keyword evidence="1" id="KW-0694">RNA-binding</keyword>
<feature type="region of interest" description="Disordered" evidence="2">
    <location>
        <begin position="294"/>
        <end position="339"/>
    </location>
</feature>
<dbReference type="SUPFAM" id="SSF53098">
    <property type="entry name" value="Ribonuclease H-like"/>
    <property type="match status" value="1"/>
</dbReference>
<dbReference type="InterPro" id="IPR036397">
    <property type="entry name" value="RNaseH_sf"/>
</dbReference>